<dbReference type="RefSeq" id="WP_377007308.1">
    <property type="nucleotide sequence ID" value="NZ_JBHSLV010000012.1"/>
</dbReference>
<dbReference type="Pfam" id="PF03534">
    <property type="entry name" value="SpvB"/>
    <property type="match status" value="1"/>
</dbReference>
<evidence type="ECO:0000313" key="6">
    <source>
        <dbReference type="Proteomes" id="UP001596104"/>
    </source>
</evidence>
<dbReference type="InterPro" id="IPR028994">
    <property type="entry name" value="Integrin_alpha_N"/>
</dbReference>
<organism evidence="5 6">
    <name type="scientific">Bosea vestrisii</name>
    <dbReference type="NCBI Taxonomy" id="151416"/>
    <lineage>
        <taxon>Bacteria</taxon>
        <taxon>Pseudomonadati</taxon>
        <taxon>Pseudomonadota</taxon>
        <taxon>Alphaproteobacteria</taxon>
        <taxon>Hyphomicrobiales</taxon>
        <taxon>Boseaceae</taxon>
        <taxon>Bosea</taxon>
    </lineage>
</organism>
<dbReference type="InterPro" id="IPR003284">
    <property type="entry name" value="Sal_SpvB"/>
</dbReference>
<dbReference type="Proteomes" id="UP001596104">
    <property type="component" value="Unassembled WGS sequence"/>
</dbReference>
<evidence type="ECO:0000256" key="2">
    <source>
        <dbReference type="ARBA" id="ARBA00022525"/>
    </source>
</evidence>
<accession>A0ABW0H5W5</accession>
<comment type="subcellular location">
    <subcellularLocation>
        <location evidence="1">Secreted</location>
    </subcellularLocation>
</comment>
<gene>
    <name evidence="5" type="ORF">ACFPPC_07640</name>
</gene>
<evidence type="ECO:0000256" key="4">
    <source>
        <dbReference type="SAM" id="MobiDB-lite"/>
    </source>
</evidence>
<evidence type="ECO:0000256" key="1">
    <source>
        <dbReference type="ARBA" id="ARBA00004613"/>
    </source>
</evidence>
<reference evidence="6" key="1">
    <citation type="journal article" date="2019" name="Int. J. Syst. Evol. Microbiol.">
        <title>The Global Catalogue of Microorganisms (GCM) 10K type strain sequencing project: providing services to taxonomists for standard genome sequencing and annotation.</title>
        <authorList>
            <consortium name="The Broad Institute Genomics Platform"/>
            <consortium name="The Broad Institute Genome Sequencing Center for Infectious Disease"/>
            <person name="Wu L."/>
            <person name="Ma J."/>
        </authorList>
    </citation>
    <scope>NUCLEOTIDE SEQUENCE [LARGE SCALE GENOMIC DNA]</scope>
    <source>
        <strain evidence="6">CGMCC 1.16326</strain>
    </source>
</reference>
<keyword evidence="3" id="KW-0843">Virulence</keyword>
<dbReference type="SUPFAM" id="SSF69318">
    <property type="entry name" value="Integrin alpha N-terminal domain"/>
    <property type="match status" value="1"/>
</dbReference>
<sequence>MQSVVVKIGSEKTNVLGLSVQKPSHVQIASLGPEVTVSVSCHNGVRNDARLSNVTARCAAYSVVASEPVSIGIPYDLEQIPSGASEREIRLFKQMEVALAGPMAPVDSYLDLENRQTIATLAQQSGRFISAVLKPGERSEKPPSNISGETLKSLRQADPMLGLPIIPAPTSNNNGDLRLSYPLQLPGVRDNLRPQLSVGYSAQAGSGNIAVGWNLSVPAISVETRWGVPAYDPKFETEVYLFNGEQLVPEAGESFVDAQSPIETVEAGMSSKEGDAVDRKSASLHLVPQPHRTVHLRPRKTGKAHFVMRRDEGLWRFVRHGDAPASYWWEAWQENPSSDVVRVMYFGRAPGKLVDGIEPANLERDMRAIRSRRMDGEHDTASLRLGPLAGLANPMAISKWGLSRDKDSFGNIVDYEWVATCLLPSGEACASSSAATEVPVDRDLYLKRVIYTGHQQIEETILRCRERPDAEACRRRQGLYELNLFWTPDHRLTPLPRRVDARSGGLVVSRRLLERAEVRFRRRQLEGNKVIPLHRAGWACSVAFLGYEFSTRPDPLFPVTASLDGKEIRQGAPNWLSSITKHASRSVTIDRHKDEDAVYPSGLDLVGGGCEQSPPLAAGPEVTSHTARFDYQQPAKESGSIVAFGRAAGDIALPAESGEAGDRIKVIRGLLQGVSGIDGDKGPFAASRMGSVETESFNAGIYVGIGGAIKGMSQGYKFTFSKRTSHKETTLFLDIDGDGISDILVLKEGRWLAHRGKVDANRNLSFDGGVDMRLPPRFRFQYEPVQEATNDGPETHLFGAIRGHSSGRSHTVQTVQLADMDGDGRVDIVTPGGVFYNTTTSDGAAVNYQFTANTPFLLNGTAGQPAVAPVATPVPLPAPETFPATEQHPRYDAVRTWRAPFRGLVRVTGQARLIAPDEAPDEVWGTATPAHDAAPATSDELLPPAHRDGVIVRVERSSGATVRSCGAGALGPRVLDRLQPPQPGGPGLWTLLGTRLAPRDAEGAARLDYRLSVSGRKALGPSAAAEEWSSAIIVQPAVTQTAITQEILARALKAAAQQWNDQFGKDAAGRRLGKLVAAPLAGNAGVKVRFKGIEMAEMPPLRFSVTLPNAGGVIRAGLQLADPGDGSGSLDSKHFKVDARVVPAFFDAGRDPGCAAHPDLAAVEEFLQANGVADGLIVAVERGDVLYFRVHSVDNGDDDVVTWTPQISYLSAEEESLPVSPGTPGVLKKLIGPGLPQSPDSWIAELAKLDGSRCTPSEKPSFCDGNGRSLLRYRLNDAHGSGAAGDLAPLALPNAGFIAPMTGAVEISGALEKPATVGPAVLDYVVVPVELLATQQATHIDGQPLAGSDSKARDAGANPLRYCDADATRAGRSVSIAGAAQPVRLRGGRLVLEDVASRAVPTDVMAPQAGAYTILRGGWNEDASVDPVCRTREGRRANPALCAGSGNEFDIRAGDKICLFVRSRAPQDARNEDAAGASAFWPIDAAGFKVPGRDGISLRYKTEYAPQAKMVPSSSPLVPLPLGECIDPGLGDRPRLGEGGAQEPSPGSETTQICRSGNNKHYILPAIQHGAMSMSSAGHVAQPAPSGIIQIRPVRAEKHQLAAFSSRMKAPADVPLPAQACQWGPQQDEAGRPMFERRFLLDLRGIATAAGDGSIALLDEPSIDPVTFANRVGAAVAKLRSRILAFRDGQSRILEVKRFAAFAPRRSAIGLFRFDPVSASAATLAGGPQTLPDGRSAELIYDPSAPTTAITQSLHFLRGTTGTLTLSPFMEQRESRPGVFEARPIQLPSTQAGFAVCAAEDEELVVEAALDDAPDASPVAGGVERLLATNACEALPRDALGRLDPSELDSSTAPLTRGLANICPLGTARLRLATVTGPGSFDFDPAESQLALASKAMLAARKPASGASLRWRMPHEALTDRGVALVALRHGNDAVALRRDFRDPVDACAEQNLAAPLPQEDEFLQRQRTCQLMQPAILPSDDPQTLTPQQSYPALRDAMDAYNAVLANPTDEQRKGTLHPPVLFLAPEQRYPTAEPKERKERAAALGAARPAIPMQVMPARLCNAPAVPRGPIGTSQAAATAIEAIADNTAINPSLESKVTWATADVAFQAATGSQIGLQTYQCLVAPDAAIWGTGDALSASRYGAKDIHFGSKFEAYSAAAASASPRYVSTSSRGAGLGAPVRRSD</sequence>
<proteinExistence type="predicted"/>
<feature type="compositionally biased region" description="Polar residues" evidence="4">
    <location>
        <begin position="1545"/>
        <end position="1555"/>
    </location>
</feature>
<name>A0ABW0H5W5_9HYPH</name>
<keyword evidence="6" id="KW-1185">Reference proteome</keyword>
<dbReference type="EMBL" id="JBHSLV010000012">
    <property type="protein sequence ID" value="MFC5392511.1"/>
    <property type="molecule type" value="Genomic_DNA"/>
</dbReference>
<keyword evidence="2" id="KW-0964">Secreted</keyword>
<protein>
    <submittedName>
        <fullName evidence="5">SpvB/TcaC N-terminal domain-containing protein</fullName>
    </submittedName>
</protein>
<evidence type="ECO:0000256" key="3">
    <source>
        <dbReference type="ARBA" id="ARBA00023026"/>
    </source>
</evidence>
<comment type="caution">
    <text evidence="5">The sequence shown here is derived from an EMBL/GenBank/DDBJ whole genome shotgun (WGS) entry which is preliminary data.</text>
</comment>
<feature type="region of interest" description="Disordered" evidence="4">
    <location>
        <begin position="1528"/>
        <end position="1555"/>
    </location>
</feature>
<feature type="region of interest" description="Disordered" evidence="4">
    <location>
        <begin position="2164"/>
        <end position="2187"/>
    </location>
</feature>
<evidence type="ECO:0000313" key="5">
    <source>
        <dbReference type="EMBL" id="MFC5392511.1"/>
    </source>
</evidence>